<dbReference type="AlphaFoldDB" id="A0A1S1HJ87"/>
<accession>A0A1S1HJ87</accession>
<evidence type="ECO:0000313" key="1">
    <source>
        <dbReference type="EMBL" id="OHT22305.1"/>
    </source>
</evidence>
<evidence type="ECO:0008006" key="3">
    <source>
        <dbReference type="Google" id="ProtNLM"/>
    </source>
</evidence>
<dbReference type="RefSeq" id="WP_070935282.1">
    <property type="nucleotide sequence ID" value="NZ_MIPT01000001.1"/>
</dbReference>
<organism evidence="1 2">
    <name type="scientific">Edaphosphingomonas haloaromaticamans</name>
    <dbReference type="NCBI Taxonomy" id="653954"/>
    <lineage>
        <taxon>Bacteria</taxon>
        <taxon>Pseudomonadati</taxon>
        <taxon>Pseudomonadota</taxon>
        <taxon>Alphaproteobacteria</taxon>
        <taxon>Sphingomonadales</taxon>
        <taxon>Rhizorhabdaceae</taxon>
        <taxon>Edaphosphingomonas</taxon>
    </lineage>
</organism>
<evidence type="ECO:0000313" key="2">
    <source>
        <dbReference type="Proteomes" id="UP000179467"/>
    </source>
</evidence>
<name>A0A1S1HJ87_9SPHN</name>
<gene>
    <name evidence="1" type="ORF">BHE75_04332</name>
</gene>
<dbReference type="Pfam" id="PF10048">
    <property type="entry name" value="DUF2282"/>
    <property type="match status" value="1"/>
</dbReference>
<comment type="caution">
    <text evidence="1">The sequence shown here is derived from an EMBL/GenBank/DDBJ whole genome shotgun (WGS) entry which is preliminary data.</text>
</comment>
<sequence length="107" mass="10887">MSNKVSALIIGTLVAAGAITPVAAREYTQAEREKLKADHTKLVQAGKVEPCFGAALKGKNDCYAGAGTTCAGTSTTDYQGNAFKLVPKGTCTSIKTPNGPGSLSPKA</sequence>
<keyword evidence="2" id="KW-1185">Reference proteome</keyword>
<protein>
    <recommendedName>
        <fullName evidence="3">Integral membrane protein</fullName>
    </recommendedName>
</protein>
<dbReference type="EMBL" id="MIPT01000001">
    <property type="protein sequence ID" value="OHT22305.1"/>
    <property type="molecule type" value="Genomic_DNA"/>
</dbReference>
<dbReference type="OrthoDB" id="9808309at2"/>
<dbReference type="InterPro" id="IPR018740">
    <property type="entry name" value="DUF2282_membr"/>
</dbReference>
<reference evidence="1 2" key="1">
    <citation type="submission" date="2016-09" db="EMBL/GenBank/DDBJ databases">
        <title>Metabolic pathway, cell adaptation mechanisms and a novel monoxygenase revealed through proteogenomic-transcription analysis of a Sphingomonas haloaromaticamans strain degrading the fungicide ortho-phenylphenol.</title>
        <authorList>
            <person name="Perruchon C."/>
            <person name="Papadopoulou E.S."/>
            <person name="Rousidou C."/>
            <person name="Vasileiadis S."/>
            <person name="Tanou G."/>
            <person name="Amoutzias G."/>
            <person name="Molassiotis A."/>
            <person name="Karpouzas D.G."/>
        </authorList>
    </citation>
    <scope>NUCLEOTIDE SEQUENCE [LARGE SCALE GENOMIC DNA]</scope>
    <source>
        <strain evidence="1 2">P3</strain>
    </source>
</reference>
<dbReference type="Proteomes" id="UP000179467">
    <property type="component" value="Unassembled WGS sequence"/>
</dbReference>
<proteinExistence type="predicted"/>